<dbReference type="Proteomes" id="UP001595783">
    <property type="component" value="Unassembled WGS sequence"/>
</dbReference>
<sequence>MALAFMNAERLPTGEELLREAQRPTVPIKAILYTGELPYLTWTRDYGAKRFKRVLEIEALVEKVRINHVSLNEDRCAILPILPSYTLMLHEKMRYEVFCDEALRVEIKSDFGVQILHPQEKRLP</sequence>
<evidence type="ECO:0000313" key="2">
    <source>
        <dbReference type="Proteomes" id="UP001595783"/>
    </source>
</evidence>
<accession>A0ABV7ZIS9</accession>
<comment type="caution">
    <text evidence="1">The sequence shown here is derived from an EMBL/GenBank/DDBJ whole genome shotgun (WGS) entry which is preliminary data.</text>
</comment>
<dbReference type="EMBL" id="JBHRZO010000055">
    <property type="protein sequence ID" value="MFC3848468.1"/>
    <property type="molecule type" value="Genomic_DNA"/>
</dbReference>
<name>A0ABV7ZIS9_9HELI</name>
<gene>
    <name evidence="1" type="ORF">ACFOPX_08105</name>
</gene>
<protein>
    <submittedName>
        <fullName evidence="1">Uncharacterized protein</fullName>
    </submittedName>
</protein>
<evidence type="ECO:0000313" key="1">
    <source>
        <dbReference type="EMBL" id="MFC3848468.1"/>
    </source>
</evidence>
<dbReference type="RefSeq" id="WP_233709054.1">
    <property type="nucleotide sequence ID" value="NZ_FZMF01000044.1"/>
</dbReference>
<reference evidence="2" key="1">
    <citation type="journal article" date="2019" name="Int. J. Syst. Evol. Microbiol.">
        <title>The Global Catalogue of Microorganisms (GCM) 10K type strain sequencing project: providing services to taxonomists for standard genome sequencing and annotation.</title>
        <authorList>
            <consortium name="The Broad Institute Genomics Platform"/>
            <consortium name="The Broad Institute Genome Sequencing Center for Infectious Disease"/>
            <person name="Wu L."/>
            <person name="Ma J."/>
        </authorList>
    </citation>
    <scope>NUCLEOTIDE SEQUENCE [LARGE SCALE GENOMIC DNA]</scope>
    <source>
        <strain evidence="2">CCUG 53816</strain>
    </source>
</reference>
<organism evidence="1 2">
    <name type="scientific">Helicobacter baculiformis</name>
    <dbReference type="NCBI Taxonomy" id="427351"/>
    <lineage>
        <taxon>Bacteria</taxon>
        <taxon>Pseudomonadati</taxon>
        <taxon>Campylobacterota</taxon>
        <taxon>Epsilonproteobacteria</taxon>
        <taxon>Campylobacterales</taxon>
        <taxon>Helicobacteraceae</taxon>
        <taxon>Helicobacter</taxon>
    </lineage>
</organism>
<keyword evidence="2" id="KW-1185">Reference proteome</keyword>
<proteinExistence type="predicted"/>